<evidence type="ECO:0000259" key="2">
    <source>
        <dbReference type="Pfam" id="PF09084"/>
    </source>
</evidence>
<dbReference type="RefSeq" id="WP_058356767.1">
    <property type="nucleotide sequence ID" value="NZ_CABKVG010000009.1"/>
</dbReference>
<feature type="signal peptide" evidence="1">
    <location>
        <begin position="1"/>
        <end position="30"/>
    </location>
</feature>
<dbReference type="InterPro" id="IPR015168">
    <property type="entry name" value="SsuA/THI5"/>
</dbReference>
<name>A0ABY4E316_9NEIS</name>
<dbReference type="SUPFAM" id="SSF53850">
    <property type="entry name" value="Periplasmic binding protein-like II"/>
    <property type="match status" value="1"/>
</dbReference>
<organism evidence="3 4">
    <name type="scientific">Vitreoscilla massiliensis</name>
    <dbReference type="NCBI Taxonomy" id="1689272"/>
    <lineage>
        <taxon>Bacteria</taxon>
        <taxon>Pseudomonadati</taxon>
        <taxon>Pseudomonadota</taxon>
        <taxon>Betaproteobacteria</taxon>
        <taxon>Neisseriales</taxon>
        <taxon>Neisseriaceae</taxon>
        <taxon>Vitreoscilla</taxon>
    </lineage>
</organism>
<evidence type="ECO:0000313" key="3">
    <source>
        <dbReference type="EMBL" id="UOO87792.1"/>
    </source>
</evidence>
<gene>
    <name evidence="3" type="ORF">LVJ82_09825</name>
</gene>
<feature type="chain" id="PRO_5045778681" evidence="1">
    <location>
        <begin position="31"/>
        <end position="332"/>
    </location>
</feature>
<protein>
    <submittedName>
        <fullName evidence="3">ABC transporter substrate-binding protein</fullName>
    </submittedName>
</protein>
<dbReference type="Proteomes" id="UP000832011">
    <property type="component" value="Chromosome"/>
</dbReference>
<accession>A0ABY4E316</accession>
<feature type="domain" description="SsuA/THI5-like" evidence="2">
    <location>
        <begin position="94"/>
        <end position="267"/>
    </location>
</feature>
<keyword evidence="4" id="KW-1185">Reference proteome</keyword>
<dbReference type="EMBL" id="CP091511">
    <property type="protein sequence ID" value="UOO87792.1"/>
    <property type="molecule type" value="Genomic_DNA"/>
</dbReference>
<evidence type="ECO:0000313" key="4">
    <source>
        <dbReference type="Proteomes" id="UP000832011"/>
    </source>
</evidence>
<dbReference type="Pfam" id="PF09084">
    <property type="entry name" value="NMT1"/>
    <property type="match status" value="1"/>
</dbReference>
<proteinExistence type="predicted"/>
<dbReference type="Gene3D" id="3.40.190.10">
    <property type="entry name" value="Periplasmic binding protein-like II"/>
    <property type="match status" value="2"/>
</dbReference>
<dbReference type="PANTHER" id="PTHR30024">
    <property type="entry name" value="ALIPHATIC SULFONATES-BINDING PROTEIN-RELATED"/>
    <property type="match status" value="1"/>
</dbReference>
<sequence length="332" mass="36002">MVGLQQTGRKWQIWLGVMAAMVLSACQPSAAGKTANTAAPTGEAKQVLRIGYIGPSETAGGAVGWALHQGTLQTAVQPLGFAEVKEYVFPNGPDLNEALLSNKLDVGIFGDTPALTGEANRGGSTLIGFNSVANEAWLMGRPEIKQLADLHGKNIGVPNGSYMHRYVSGLIEQGLLKDVKLKFLLPRDAQAALSNGDIAAFAAPIQLGPQLQSLNFNTVDLASKHGLQGNSVIVARNAFLSEHPQFFKVFDQVRSAAAKDLRQQPDAYYAYYLKHTQYKEPIIRASFPMESFNAETFPAQGLKLLEGTKQFLLSQKIISKDFAIQDWQIKSE</sequence>
<reference evidence="3 4" key="1">
    <citation type="journal article" date="2022" name="Res Sq">
        <title>Evolution of multicellular longitudinally dividing oral cavity symbionts (Neisseriaceae).</title>
        <authorList>
            <person name="Nyongesa S."/>
            <person name="Weber P."/>
            <person name="Bernet E."/>
            <person name="Pullido F."/>
            <person name="Nieckarz M."/>
            <person name="Delaby M."/>
            <person name="Nieves C."/>
            <person name="Viehboeck T."/>
            <person name="Krause N."/>
            <person name="Rivera-Millot A."/>
            <person name="Nakamura A."/>
            <person name="Vischer N."/>
            <person name="VanNieuwenhze M."/>
            <person name="Brun Y."/>
            <person name="Cava F."/>
            <person name="Bulgheresi S."/>
            <person name="Veyrier F."/>
        </authorList>
    </citation>
    <scope>NUCLEOTIDE SEQUENCE [LARGE SCALE GENOMIC DNA]</scope>
    <source>
        <strain evidence="3 4">SN4</strain>
    </source>
</reference>
<keyword evidence="1" id="KW-0732">Signal</keyword>
<evidence type="ECO:0000256" key="1">
    <source>
        <dbReference type="SAM" id="SignalP"/>
    </source>
</evidence>